<dbReference type="Pfam" id="PF00571">
    <property type="entry name" value="CBS"/>
    <property type="match status" value="4"/>
</dbReference>
<dbReference type="Proteomes" id="UP000198882">
    <property type="component" value="Unassembled WGS sequence"/>
</dbReference>
<dbReference type="PANTHER" id="PTHR43080">
    <property type="entry name" value="CBS DOMAIN-CONTAINING PROTEIN CBSX3, MITOCHONDRIAL"/>
    <property type="match status" value="1"/>
</dbReference>
<evidence type="ECO:0000256" key="1">
    <source>
        <dbReference type="ARBA" id="ARBA00023122"/>
    </source>
</evidence>
<feature type="domain" description="CBS" evidence="4">
    <location>
        <begin position="226"/>
        <end position="284"/>
    </location>
</feature>
<evidence type="ECO:0000313" key="5">
    <source>
        <dbReference type="EMBL" id="SDJ90998.1"/>
    </source>
</evidence>
<sequence>MDLADIVDRKFDTHDETTPVSKLRGSFEDADRKALLITRDGEFEGVVTRRDVLSSHEKTSRKARSLVRAVPSVTLDDDVREAARLMIAGDTSLLPVFEDEALVGVVRTDDLLRTVQPFLSVLETADVATTEIVTVEATTSLGKALATFRTERIEHLPVVAEGTTDEVVGIVSLYDVLEFVTRELQRSQGGDPDGHMDASTGGHHGGFGAREGESADLLELPVRNVMVDTLGTTRLDETLDDVLETMLEFGASSSIVTDDSGSLVGIVTKTDLLESLTWTEDRQLSVQVFGSELMTDTTREGLAERIESVTRKYRQLRVLEAKVHFKAHKERLRGIPLVSARVRLYTDKGLFIASDEGYGDKHAFSLALNAIERQILEGKTHGRSKKPADPEDAANVYGWWLSE</sequence>
<organism evidence="5 6">
    <name type="scientific">Natronorubrum texcoconense</name>
    <dbReference type="NCBI Taxonomy" id="1095776"/>
    <lineage>
        <taxon>Archaea</taxon>
        <taxon>Methanobacteriati</taxon>
        <taxon>Methanobacteriota</taxon>
        <taxon>Stenosarchaea group</taxon>
        <taxon>Halobacteria</taxon>
        <taxon>Halobacteriales</taxon>
        <taxon>Natrialbaceae</taxon>
        <taxon>Natronorubrum</taxon>
    </lineage>
</organism>
<evidence type="ECO:0000313" key="6">
    <source>
        <dbReference type="Proteomes" id="UP000198882"/>
    </source>
</evidence>
<accession>A0A1G8XK62</accession>
<dbReference type="RefSeq" id="WP_090304678.1">
    <property type="nucleotide sequence ID" value="NZ_FNFE01000002.1"/>
</dbReference>
<feature type="domain" description="CBS" evidence="4">
    <location>
        <begin position="66"/>
        <end position="124"/>
    </location>
</feature>
<dbReference type="OrthoDB" id="9280at2157"/>
<keyword evidence="1 2" id="KW-0129">CBS domain</keyword>
<protein>
    <submittedName>
        <fullName evidence="5">CBS domain-containing protein</fullName>
    </submittedName>
</protein>
<dbReference type="InterPro" id="IPR051257">
    <property type="entry name" value="Diverse_CBS-Domain"/>
</dbReference>
<evidence type="ECO:0000259" key="4">
    <source>
        <dbReference type="PROSITE" id="PS51371"/>
    </source>
</evidence>
<dbReference type="SUPFAM" id="SSF69754">
    <property type="entry name" value="Ribosome binding protein Y (YfiA homologue)"/>
    <property type="match status" value="1"/>
</dbReference>
<evidence type="ECO:0000256" key="3">
    <source>
        <dbReference type="SAM" id="MobiDB-lite"/>
    </source>
</evidence>
<proteinExistence type="predicted"/>
<dbReference type="PROSITE" id="PS51371">
    <property type="entry name" value="CBS"/>
    <property type="match status" value="3"/>
</dbReference>
<gene>
    <name evidence="5" type="ORF">SAMN04515672_1795</name>
</gene>
<feature type="region of interest" description="Disordered" evidence="3">
    <location>
        <begin position="185"/>
        <end position="210"/>
    </location>
</feature>
<dbReference type="InterPro" id="IPR046342">
    <property type="entry name" value="CBS_dom_sf"/>
</dbReference>
<dbReference type="AlphaFoldDB" id="A0A1G8XK62"/>
<dbReference type="Gene3D" id="3.10.580.10">
    <property type="entry name" value="CBS-domain"/>
    <property type="match status" value="3"/>
</dbReference>
<name>A0A1G8XK62_9EURY</name>
<feature type="domain" description="CBS" evidence="4">
    <location>
        <begin position="128"/>
        <end position="186"/>
    </location>
</feature>
<dbReference type="SMART" id="SM00116">
    <property type="entry name" value="CBS"/>
    <property type="match status" value="4"/>
</dbReference>
<dbReference type="SUPFAM" id="SSF54631">
    <property type="entry name" value="CBS-domain pair"/>
    <property type="match status" value="2"/>
</dbReference>
<dbReference type="EMBL" id="FNFE01000002">
    <property type="protein sequence ID" value="SDJ90998.1"/>
    <property type="molecule type" value="Genomic_DNA"/>
</dbReference>
<dbReference type="InterPro" id="IPR000644">
    <property type="entry name" value="CBS_dom"/>
</dbReference>
<reference evidence="6" key="1">
    <citation type="submission" date="2016-10" db="EMBL/GenBank/DDBJ databases">
        <authorList>
            <person name="Varghese N."/>
            <person name="Submissions S."/>
        </authorList>
    </citation>
    <scope>NUCLEOTIDE SEQUENCE [LARGE SCALE GENOMIC DNA]</scope>
    <source>
        <strain evidence="6">B4,CECT 8067,JCM 17497</strain>
    </source>
</reference>
<dbReference type="InterPro" id="IPR036567">
    <property type="entry name" value="RHF-like"/>
</dbReference>
<dbReference type="STRING" id="1095776.SAMN04515672_1795"/>
<keyword evidence="6" id="KW-1185">Reference proteome</keyword>
<dbReference type="PANTHER" id="PTHR43080:SF2">
    <property type="entry name" value="CBS DOMAIN-CONTAINING PROTEIN"/>
    <property type="match status" value="1"/>
</dbReference>
<evidence type="ECO:0000256" key="2">
    <source>
        <dbReference type="PROSITE-ProRule" id="PRU00703"/>
    </source>
</evidence>